<sequence>MMLKIYFVLFLAFLVTIVSSKNQCCPENEVYKECGSACPKTCAADSEDTICTEQCVVGCFCKDGYVRNSADKCILPSDC</sequence>
<keyword evidence="2" id="KW-1185">Reference proteome</keyword>
<name>A0ACC1CS83_9NEOP</name>
<accession>A0ACC1CS83</accession>
<evidence type="ECO:0000313" key="1">
    <source>
        <dbReference type="EMBL" id="KAJ0174465.1"/>
    </source>
</evidence>
<dbReference type="EMBL" id="CM034403">
    <property type="protein sequence ID" value="KAJ0174465.1"/>
    <property type="molecule type" value="Genomic_DNA"/>
</dbReference>
<comment type="caution">
    <text evidence="1">The sequence shown here is derived from an EMBL/GenBank/DDBJ whole genome shotgun (WGS) entry which is preliminary data.</text>
</comment>
<reference evidence="1 2" key="1">
    <citation type="journal article" date="2021" name="Front. Genet.">
        <title>Chromosome-Level Genome Assembly Reveals Significant Gene Expansion in the Toll and IMD Signaling Pathways of Dendrolimus kikuchii.</title>
        <authorList>
            <person name="Zhou J."/>
            <person name="Wu P."/>
            <person name="Xiong Z."/>
            <person name="Liu N."/>
            <person name="Zhao N."/>
            <person name="Ji M."/>
            <person name="Qiu Y."/>
            <person name="Yang B."/>
        </authorList>
    </citation>
    <scope>NUCLEOTIDE SEQUENCE [LARGE SCALE GENOMIC DNA]</scope>
    <source>
        <strain evidence="1">Ann1</strain>
    </source>
</reference>
<organism evidence="1 2">
    <name type="scientific">Dendrolimus kikuchii</name>
    <dbReference type="NCBI Taxonomy" id="765133"/>
    <lineage>
        <taxon>Eukaryota</taxon>
        <taxon>Metazoa</taxon>
        <taxon>Ecdysozoa</taxon>
        <taxon>Arthropoda</taxon>
        <taxon>Hexapoda</taxon>
        <taxon>Insecta</taxon>
        <taxon>Pterygota</taxon>
        <taxon>Neoptera</taxon>
        <taxon>Endopterygota</taxon>
        <taxon>Lepidoptera</taxon>
        <taxon>Glossata</taxon>
        <taxon>Ditrysia</taxon>
        <taxon>Bombycoidea</taxon>
        <taxon>Lasiocampidae</taxon>
        <taxon>Dendrolimus</taxon>
    </lineage>
</organism>
<proteinExistence type="predicted"/>
<evidence type="ECO:0000313" key="2">
    <source>
        <dbReference type="Proteomes" id="UP000824533"/>
    </source>
</evidence>
<protein>
    <submittedName>
        <fullName evidence="1">Uncharacterized protein</fullName>
    </submittedName>
</protein>
<dbReference type="Proteomes" id="UP000824533">
    <property type="component" value="Linkage Group LG17"/>
</dbReference>
<gene>
    <name evidence="1" type="ORF">K1T71_009573</name>
</gene>